<reference evidence="1" key="1">
    <citation type="journal article" date="2022" name="Int. J. Mol. Sci.">
        <title>Draft Genome of Tanacetum Coccineum: Genomic Comparison of Closely Related Tanacetum-Family Plants.</title>
        <authorList>
            <person name="Yamashiro T."/>
            <person name="Shiraishi A."/>
            <person name="Nakayama K."/>
            <person name="Satake H."/>
        </authorList>
    </citation>
    <scope>NUCLEOTIDE SEQUENCE</scope>
</reference>
<name>A0ABQ5BK63_9ASTR</name>
<accession>A0ABQ5BK63</accession>
<evidence type="ECO:0000313" key="1">
    <source>
        <dbReference type="EMBL" id="GJT13923.1"/>
    </source>
</evidence>
<keyword evidence="2" id="KW-1185">Reference proteome</keyword>
<sequence>MGMASWNFGEFSVHSARTFIDDILLPFVGDVTRWVKVVPIKLGLYGVKIARWWKIDIPAFSCHRRMDLLGSKSTRMELLFDDIVSSLLLGVSIIDVKTNMIGFPDEMY</sequence>
<proteinExistence type="predicted"/>
<comment type="caution">
    <text evidence="1">The sequence shown here is derived from an EMBL/GenBank/DDBJ whole genome shotgun (WGS) entry which is preliminary data.</text>
</comment>
<gene>
    <name evidence="1" type="ORF">Tco_0860965</name>
</gene>
<organism evidence="1 2">
    <name type="scientific">Tanacetum coccineum</name>
    <dbReference type="NCBI Taxonomy" id="301880"/>
    <lineage>
        <taxon>Eukaryota</taxon>
        <taxon>Viridiplantae</taxon>
        <taxon>Streptophyta</taxon>
        <taxon>Embryophyta</taxon>
        <taxon>Tracheophyta</taxon>
        <taxon>Spermatophyta</taxon>
        <taxon>Magnoliopsida</taxon>
        <taxon>eudicotyledons</taxon>
        <taxon>Gunneridae</taxon>
        <taxon>Pentapetalae</taxon>
        <taxon>asterids</taxon>
        <taxon>campanulids</taxon>
        <taxon>Asterales</taxon>
        <taxon>Asteraceae</taxon>
        <taxon>Asteroideae</taxon>
        <taxon>Anthemideae</taxon>
        <taxon>Anthemidinae</taxon>
        <taxon>Tanacetum</taxon>
    </lineage>
</organism>
<dbReference type="Proteomes" id="UP001151760">
    <property type="component" value="Unassembled WGS sequence"/>
</dbReference>
<evidence type="ECO:0000313" key="2">
    <source>
        <dbReference type="Proteomes" id="UP001151760"/>
    </source>
</evidence>
<dbReference type="EMBL" id="BQNB010013270">
    <property type="protein sequence ID" value="GJT13923.1"/>
    <property type="molecule type" value="Genomic_DNA"/>
</dbReference>
<reference evidence="1" key="2">
    <citation type="submission" date="2022-01" db="EMBL/GenBank/DDBJ databases">
        <authorList>
            <person name="Yamashiro T."/>
            <person name="Shiraishi A."/>
            <person name="Satake H."/>
            <person name="Nakayama K."/>
        </authorList>
    </citation>
    <scope>NUCLEOTIDE SEQUENCE</scope>
</reference>
<protein>
    <submittedName>
        <fullName evidence="1">Uncharacterized protein</fullName>
    </submittedName>
</protein>